<dbReference type="GO" id="GO:0003735">
    <property type="term" value="F:structural constituent of ribosome"/>
    <property type="evidence" value="ECO:0007669"/>
    <property type="project" value="InterPro"/>
</dbReference>
<protein>
    <recommendedName>
        <fullName evidence="4 5">Large ribosomal subunit protein uL4</fullName>
    </recommendedName>
</protein>
<keyword evidence="5" id="KW-0694">RNA-binding</keyword>
<dbReference type="AlphaFoldDB" id="A0A1F4Y0V3"/>
<comment type="function">
    <text evidence="5">Forms part of the polypeptide exit tunnel.</text>
</comment>
<evidence type="ECO:0000256" key="6">
    <source>
        <dbReference type="SAM" id="MobiDB-lite"/>
    </source>
</evidence>
<accession>A0A1F4Y0V3</accession>
<comment type="function">
    <text evidence="5">One of the primary rRNA binding proteins, this protein initially binds near the 5'-end of the 23S rRNA. It is important during the early stages of 50S assembly. It makes multiple contacts with different domains of the 23S rRNA in the assembled 50S subunit and ribosome.</text>
</comment>
<evidence type="ECO:0000256" key="4">
    <source>
        <dbReference type="ARBA" id="ARBA00035244"/>
    </source>
</evidence>
<dbReference type="InterPro" id="IPR013005">
    <property type="entry name" value="Ribosomal_uL4-like"/>
</dbReference>
<dbReference type="Proteomes" id="UP000176943">
    <property type="component" value="Unassembled WGS sequence"/>
</dbReference>
<dbReference type="GO" id="GO:1990904">
    <property type="term" value="C:ribonucleoprotein complex"/>
    <property type="evidence" value="ECO:0007669"/>
    <property type="project" value="UniProtKB-KW"/>
</dbReference>
<evidence type="ECO:0000256" key="3">
    <source>
        <dbReference type="ARBA" id="ARBA00023274"/>
    </source>
</evidence>
<dbReference type="InterPro" id="IPR023574">
    <property type="entry name" value="Ribosomal_uL4_dom_sf"/>
</dbReference>
<dbReference type="HAMAP" id="MF_01328_B">
    <property type="entry name" value="Ribosomal_uL4_B"/>
    <property type="match status" value="1"/>
</dbReference>
<evidence type="ECO:0000256" key="2">
    <source>
        <dbReference type="ARBA" id="ARBA00022980"/>
    </source>
</evidence>
<evidence type="ECO:0000313" key="7">
    <source>
        <dbReference type="EMBL" id="OGC87426.1"/>
    </source>
</evidence>
<dbReference type="NCBIfam" id="TIGR03953">
    <property type="entry name" value="rplD_bact"/>
    <property type="match status" value="1"/>
</dbReference>
<keyword evidence="2 5" id="KW-0689">Ribosomal protein</keyword>
<dbReference type="GO" id="GO:0019843">
    <property type="term" value="F:rRNA binding"/>
    <property type="evidence" value="ECO:0007669"/>
    <property type="project" value="UniProtKB-UniRule"/>
</dbReference>
<proteinExistence type="inferred from homology"/>
<comment type="subunit">
    <text evidence="5">Part of the 50S ribosomal subunit.</text>
</comment>
<gene>
    <name evidence="5" type="primary">rplD</name>
    <name evidence="7" type="ORF">A3B33_02115</name>
</gene>
<dbReference type="PANTHER" id="PTHR10746">
    <property type="entry name" value="50S RIBOSOMAL PROTEIN L4"/>
    <property type="match status" value="1"/>
</dbReference>
<evidence type="ECO:0000256" key="5">
    <source>
        <dbReference type="HAMAP-Rule" id="MF_01328"/>
    </source>
</evidence>
<keyword evidence="3 5" id="KW-0687">Ribonucleoprotein</keyword>
<dbReference type="GO" id="GO:0006412">
    <property type="term" value="P:translation"/>
    <property type="evidence" value="ECO:0007669"/>
    <property type="project" value="UniProtKB-UniRule"/>
</dbReference>
<dbReference type="GO" id="GO:0005840">
    <property type="term" value="C:ribosome"/>
    <property type="evidence" value="ECO:0007669"/>
    <property type="project" value="UniProtKB-KW"/>
</dbReference>
<feature type="region of interest" description="Disordered" evidence="6">
    <location>
        <begin position="43"/>
        <end position="100"/>
    </location>
</feature>
<evidence type="ECO:0000313" key="8">
    <source>
        <dbReference type="Proteomes" id="UP000176943"/>
    </source>
</evidence>
<comment type="similarity">
    <text evidence="1 5">Belongs to the universal ribosomal protein uL4 family.</text>
</comment>
<feature type="compositionally biased region" description="Basic residues" evidence="6">
    <location>
        <begin position="60"/>
        <end position="78"/>
    </location>
</feature>
<evidence type="ECO:0000256" key="1">
    <source>
        <dbReference type="ARBA" id="ARBA00010528"/>
    </source>
</evidence>
<sequence length="212" mass="23465">MMEAKVYNMQGKEAGKIELPENIFGLKWNADLIHQVITSMQSNARAGTAHTKGRGEVRGGGRKPWRQKGTGRARHGSRRSPIWRGGGVAHGPRAEKDYSKKISRSMRRKALFVALSRKFKDGEIVFMDSLSFKVPKAKQALAFLSALKISRKRNAALVALPAAHMPTARSFSNFGNVAVEDVRNLNPVSVFSKKQLIIADPKIAIDIFSKKI</sequence>
<comment type="caution">
    <text evidence="7">The sequence shown here is derived from an EMBL/GenBank/DDBJ whole genome shotgun (WGS) entry which is preliminary data.</text>
</comment>
<organism evidence="7 8">
    <name type="scientific">Candidatus Adlerbacteria bacterium RIFCSPLOWO2_01_FULL_54_16</name>
    <dbReference type="NCBI Taxonomy" id="1797244"/>
    <lineage>
        <taxon>Bacteria</taxon>
        <taxon>Candidatus Adleribacteriota</taxon>
    </lineage>
</organism>
<dbReference type="SUPFAM" id="SSF52166">
    <property type="entry name" value="Ribosomal protein L4"/>
    <property type="match status" value="1"/>
</dbReference>
<dbReference type="Pfam" id="PF00573">
    <property type="entry name" value="Ribosomal_L4"/>
    <property type="match status" value="1"/>
</dbReference>
<dbReference type="InterPro" id="IPR002136">
    <property type="entry name" value="Ribosomal_uL4"/>
</dbReference>
<dbReference type="EMBL" id="MEWY01000002">
    <property type="protein sequence ID" value="OGC87426.1"/>
    <property type="molecule type" value="Genomic_DNA"/>
</dbReference>
<name>A0A1F4Y0V3_9BACT</name>
<dbReference type="PANTHER" id="PTHR10746:SF6">
    <property type="entry name" value="LARGE RIBOSOMAL SUBUNIT PROTEIN UL4M"/>
    <property type="match status" value="1"/>
</dbReference>
<reference evidence="7 8" key="1">
    <citation type="journal article" date="2016" name="Nat. Commun.">
        <title>Thousands of microbial genomes shed light on interconnected biogeochemical processes in an aquifer system.</title>
        <authorList>
            <person name="Anantharaman K."/>
            <person name="Brown C.T."/>
            <person name="Hug L.A."/>
            <person name="Sharon I."/>
            <person name="Castelle C.J."/>
            <person name="Probst A.J."/>
            <person name="Thomas B.C."/>
            <person name="Singh A."/>
            <person name="Wilkins M.J."/>
            <person name="Karaoz U."/>
            <person name="Brodie E.L."/>
            <person name="Williams K.H."/>
            <person name="Hubbard S.S."/>
            <person name="Banfield J.F."/>
        </authorList>
    </citation>
    <scope>NUCLEOTIDE SEQUENCE [LARGE SCALE GENOMIC DNA]</scope>
</reference>
<keyword evidence="5" id="KW-0699">rRNA-binding</keyword>
<dbReference type="Gene3D" id="3.40.1370.10">
    <property type="match status" value="1"/>
</dbReference>